<accession>A0A5J4W545</accession>
<comment type="caution">
    <text evidence="2">The sequence shown here is derived from an EMBL/GenBank/DDBJ whole genome shotgun (WGS) entry which is preliminary data.</text>
</comment>
<proteinExistence type="predicted"/>
<feature type="domain" description="Thioesterase putative" evidence="1">
    <location>
        <begin position="25"/>
        <end position="122"/>
    </location>
</feature>
<evidence type="ECO:0000313" key="3">
    <source>
        <dbReference type="Proteomes" id="UP000324800"/>
    </source>
</evidence>
<evidence type="ECO:0000259" key="1">
    <source>
        <dbReference type="Pfam" id="PF09500"/>
    </source>
</evidence>
<dbReference type="OrthoDB" id="10612475at2759"/>
<name>A0A5J4W545_9EUKA</name>
<dbReference type="Proteomes" id="UP000324800">
    <property type="component" value="Unassembled WGS sequence"/>
</dbReference>
<dbReference type="Pfam" id="PF09500">
    <property type="entry name" value="YiiD_C"/>
    <property type="match status" value="1"/>
</dbReference>
<dbReference type="EMBL" id="SNRW01003363">
    <property type="protein sequence ID" value="KAA6390051.1"/>
    <property type="molecule type" value="Genomic_DNA"/>
</dbReference>
<dbReference type="InterPro" id="IPR012660">
    <property type="entry name" value="YiiD_C"/>
</dbReference>
<dbReference type="Gene3D" id="3.10.129.10">
    <property type="entry name" value="Hotdog Thioesterase"/>
    <property type="match status" value="1"/>
</dbReference>
<sequence>MNNSVEAMRIANIEIQNEEQCIFCNVWIPIEPITNQHGSAFGGSIYSLALITGWSLISAELSDHLAVIQEANIKYKRPVIGPFLLAKCIVQRSSEEYSNILKLKNEKIKGKVNIEIKVYSVKAVIQDVNESTAEAEAIMTAKFHAAPCAFH</sequence>
<dbReference type="AlphaFoldDB" id="A0A5J4W545"/>
<dbReference type="SUPFAM" id="SSF54637">
    <property type="entry name" value="Thioesterase/thiol ester dehydrase-isomerase"/>
    <property type="match status" value="1"/>
</dbReference>
<organism evidence="2 3">
    <name type="scientific">Streblomastix strix</name>
    <dbReference type="NCBI Taxonomy" id="222440"/>
    <lineage>
        <taxon>Eukaryota</taxon>
        <taxon>Metamonada</taxon>
        <taxon>Preaxostyla</taxon>
        <taxon>Oxymonadida</taxon>
        <taxon>Streblomastigidae</taxon>
        <taxon>Streblomastix</taxon>
    </lineage>
</organism>
<gene>
    <name evidence="2" type="ORF">EZS28_014423</name>
</gene>
<reference evidence="2 3" key="1">
    <citation type="submission" date="2019-03" db="EMBL/GenBank/DDBJ databases">
        <title>Single cell metagenomics reveals metabolic interactions within the superorganism composed of flagellate Streblomastix strix and complex community of Bacteroidetes bacteria on its surface.</title>
        <authorList>
            <person name="Treitli S.C."/>
            <person name="Kolisko M."/>
            <person name="Husnik F."/>
            <person name="Keeling P."/>
            <person name="Hampl V."/>
        </authorList>
    </citation>
    <scope>NUCLEOTIDE SEQUENCE [LARGE SCALE GENOMIC DNA]</scope>
    <source>
        <strain evidence="2">ST1C</strain>
    </source>
</reference>
<protein>
    <recommendedName>
        <fullName evidence="1">Thioesterase putative domain-containing protein</fullName>
    </recommendedName>
</protein>
<evidence type="ECO:0000313" key="2">
    <source>
        <dbReference type="EMBL" id="KAA6390051.1"/>
    </source>
</evidence>
<dbReference type="InterPro" id="IPR029069">
    <property type="entry name" value="HotDog_dom_sf"/>
</dbReference>